<name>A0A840HPA0_9SPHN</name>
<evidence type="ECO:0000313" key="2">
    <source>
        <dbReference type="Proteomes" id="UP000575068"/>
    </source>
</evidence>
<accession>A0A840HPA0</accession>
<sequence length="55" mass="6400">MLGEGAHTAADAENYKVVYILKLSRPWPRLHHEFCHFVSFSHLIPNYPLYSQAFP</sequence>
<keyword evidence="2" id="KW-1185">Reference proteome</keyword>
<reference evidence="1 2" key="1">
    <citation type="submission" date="2020-08" db="EMBL/GenBank/DDBJ databases">
        <title>Genomic Encyclopedia of Type Strains, Phase IV (KMG-IV): sequencing the most valuable type-strain genomes for metagenomic binning, comparative biology and taxonomic classification.</title>
        <authorList>
            <person name="Goeker M."/>
        </authorList>
    </citation>
    <scope>NUCLEOTIDE SEQUENCE [LARGE SCALE GENOMIC DNA]</scope>
    <source>
        <strain evidence="1 2">DSM 7465</strain>
    </source>
</reference>
<proteinExistence type="predicted"/>
<protein>
    <submittedName>
        <fullName evidence="1">Uncharacterized protein</fullName>
    </submittedName>
</protein>
<dbReference type="AlphaFoldDB" id="A0A840HPA0"/>
<comment type="caution">
    <text evidence="1">The sequence shown here is derived from an EMBL/GenBank/DDBJ whole genome shotgun (WGS) entry which is preliminary data.</text>
</comment>
<organism evidence="1 2">
    <name type="scientific">Rhizorhapis suberifaciens</name>
    <name type="common">corky root of lettuce</name>
    <dbReference type="NCBI Taxonomy" id="13656"/>
    <lineage>
        <taxon>Bacteria</taxon>
        <taxon>Pseudomonadati</taxon>
        <taxon>Pseudomonadota</taxon>
        <taxon>Alphaproteobacteria</taxon>
        <taxon>Sphingomonadales</taxon>
        <taxon>Sphingomonadaceae</taxon>
        <taxon>Rhizorhapis</taxon>
    </lineage>
</organism>
<dbReference type="Proteomes" id="UP000575068">
    <property type="component" value="Unassembled WGS sequence"/>
</dbReference>
<evidence type="ECO:0000313" key="1">
    <source>
        <dbReference type="EMBL" id="MBB4639725.1"/>
    </source>
</evidence>
<gene>
    <name evidence="1" type="ORF">HNQ99_000005</name>
</gene>
<dbReference type="EMBL" id="JACHOV010000001">
    <property type="protein sequence ID" value="MBB4639725.1"/>
    <property type="molecule type" value="Genomic_DNA"/>
</dbReference>